<dbReference type="InterPro" id="IPR023827">
    <property type="entry name" value="Peptidase_S8_Asp-AS"/>
</dbReference>
<dbReference type="GO" id="GO:0016020">
    <property type="term" value="C:membrane"/>
    <property type="evidence" value="ECO:0007669"/>
    <property type="project" value="TreeGrafter"/>
</dbReference>
<dbReference type="AlphaFoldDB" id="A0A951PE44"/>
<evidence type="ECO:0000256" key="5">
    <source>
        <dbReference type="PIRSR" id="PIRSR615500-1"/>
    </source>
</evidence>
<name>A0A951PE44_9CYAN</name>
<evidence type="ECO:0000256" key="3">
    <source>
        <dbReference type="ARBA" id="ARBA00022801"/>
    </source>
</evidence>
<dbReference type="EMBL" id="JAHHHV010000082">
    <property type="protein sequence ID" value="MBW4467929.1"/>
    <property type="molecule type" value="Genomic_DNA"/>
</dbReference>
<feature type="active site" description="Charge relay system" evidence="5 6">
    <location>
        <position position="266"/>
    </location>
</feature>
<reference evidence="8" key="1">
    <citation type="submission" date="2021-05" db="EMBL/GenBank/DDBJ databases">
        <authorList>
            <person name="Pietrasiak N."/>
            <person name="Ward R."/>
            <person name="Stajich J.E."/>
            <person name="Kurbessoian T."/>
        </authorList>
    </citation>
    <scope>NUCLEOTIDE SEQUENCE</scope>
    <source>
        <strain evidence="8">GSE-TBD4-15B</strain>
    </source>
</reference>
<dbReference type="InterPro" id="IPR008979">
    <property type="entry name" value="Galactose-bd-like_sf"/>
</dbReference>
<dbReference type="PANTHER" id="PTHR42884">
    <property type="entry name" value="PROPROTEIN CONVERTASE SUBTILISIN/KEXIN-RELATED"/>
    <property type="match status" value="1"/>
</dbReference>
<reference evidence="8" key="2">
    <citation type="journal article" date="2022" name="Microbiol. Resour. Announc.">
        <title>Metagenome Sequencing to Explore Phylogenomics of Terrestrial Cyanobacteria.</title>
        <authorList>
            <person name="Ward R.D."/>
            <person name="Stajich J.E."/>
            <person name="Johansen J.R."/>
            <person name="Huntemann M."/>
            <person name="Clum A."/>
            <person name="Foster B."/>
            <person name="Foster B."/>
            <person name="Roux S."/>
            <person name="Palaniappan K."/>
            <person name="Varghese N."/>
            <person name="Mukherjee S."/>
            <person name="Reddy T.B.K."/>
            <person name="Daum C."/>
            <person name="Copeland A."/>
            <person name="Chen I.A."/>
            <person name="Ivanova N.N."/>
            <person name="Kyrpides N.C."/>
            <person name="Shapiro N."/>
            <person name="Eloe-Fadrosh E.A."/>
            <person name="Pietrasiak N."/>
        </authorList>
    </citation>
    <scope>NUCLEOTIDE SEQUENCE</scope>
    <source>
        <strain evidence="8">GSE-TBD4-15B</strain>
    </source>
</reference>
<organism evidence="8 9">
    <name type="scientific">Pegethrix bostrychoides GSE-TBD4-15B</name>
    <dbReference type="NCBI Taxonomy" id="2839662"/>
    <lineage>
        <taxon>Bacteria</taxon>
        <taxon>Bacillati</taxon>
        <taxon>Cyanobacteriota</taxon>
        <taxon>Cyanophyceae</taxon>
        <taxon>Oculatellales</taxon>
        <taxon>Oculatellaceae</taxon>
        <taxon>Pegethrix</taxon>
    </lineage>
</organism>
<evidence type="ECO:0000256" key="6">
    <source>
        <dbReference type="PROSITE-ProRule" id="PRU01240"/>
    </source>
</evidence>
<evidence type="ECO:0000313" key="8">
    <source>
        <dbReference type="EMBL" id="MBW4467929.1"/>
    </source>
</evidence>
<gene>
    <name evidence="8" type="ORF">KME07_21090</name>
</gene>
<comment type="similarity">
    <text evidence="1 6">Belongs to the peptidase S8 family.</text>
</comment>
<feature type="active site" description="Charge relay system" evidence="5 6">
    <location>
        <position position="465"/>
    </location>
</feature>
<dbReference type="InterPro" id="IPR036852">
    <property type="entry name" value="Peptidase_S8/S53_dom_sf"/>
</dbReference>
<sequence length="674" mass="72892">MLLRGGVAIPLAKCPNRFSLSLTAGQALDAVLAELEQRLSVAVEAMPVLPDLVELQSQSADLEVLMQVARQLPQVAFASHIYEMLQSPGTLVYLTRQITLQFAPTAAAERIQRLSAQAGLRIVKLIAGLPKTFVFEVVQARFNPLKLTQWLMQQSDILLAEPNVAVMRQSFYRPRESGYARQWYLHHEGGEALAPASHIFAEPAWNLTRGSRGIAVAIVDSGIDFNHPDWQSEGKIVAPLDLQDGGFLPRPNPGLTGQLDPCPDTHGTICAQIAVADETGRGVIGVAPGCALMPIRLGQFFDDQTIEQLSDWVIRQGADVVCCGWGAAAVYFPLSLRQRVALSQIATAGRGGRGAVLLFAAGNANRPLDGWIAESGGTLPEKTRWLNGFAVHPDVITVAACTSLNRKAASSNWGESVSVVAPSGESAPGFWSQLAGRVATAPLLENLSPVRPIELPAAIETGDTSVACAIVAGVAALMLSVNSDLTAQQVQQILEQTADKILDRTPDAQLGLSLGSYSASRHSAWFGYGKVSAIKAVQLAQQHLQPLLLPDRWLEYASEQQLEIPDGQTDGITSAVQVSEAERIRDIEVSLELEHEFLGDLVIWLLPPWGGQILLQSRALGRLSQLKTIYSLETTSALQSVLNRSAQGEWRLRIVDLVPSCQGRLQRWQLNLGF</sequence>
<dbReference type="InterPro" id="IPR015500">
    <property type="entry name" value="Peptidase_S8_subtilisin-rel"/>
</dbReference>
<evidence type="ECO:0000259" key="7">
    <source>
        <dbReference type="PROSITE" id="PS51829"/>
    </source>
</evidence>
<evidence type="ECO:0000313" key="9">
    <source>
        <dbReference type="Proteomes" id="UP000707356"/>
    </source>
</evidence>
<keyword evidence="3 6" id="KW-0378">Hydrolase</keyword>
<dbReference type="Proteomes" id="UP000707356">
    <property type="component" value="Unassembled WGS sequence"/>
</dbReference>
<dbReference type="Pfam" id="PF01483">
    <property type="entry name" value="P_proprotein"/>
    <property type="match status" value="1"/>
</dbReference>
<evidence type="ECO:0000256" key="2">
    <source>
        <dbReference type="ARBA" id="ARBA00022670"/>
    </source>
</evidence>
<dbReference type="InterPro" id="IPR002884">
    <property type="entry name" value="P_dom"/>
</dbReference>
<dbReference type="GO" id="GO:0005737">
    <property type="term" value="C:cytoplasm"/>
    <property type="evidence" value="ECO:0007669"/>
    <property type="project" value="UniProtKB-ARBA"/>
</dbReference>
<keyword evidence="4 6" id="KW-0720">Serine protease</keyword>
<evidence type="ECO:0000256" key="1">
    <source>
        <dbReference type="ARBA" id="ARBA00011073"/>
    </source>
</evidence>
<keyword evidence="2 6" id="KW-0645">Protease</keyword>
<dbReference type="GO" id="GO:0016485">
    <property type="term" value="P:protein processing"/>
    <property type="evidence" value="ECO:0007669"/>
    <property type="project" value="TreeGrafter"/>
</dbReference>
<dbReference type="Gene3D" id="2.60.120.260">
    <property type="entry name" value="Galactose-binding domain-like"/>
    <property type="match status" value="1"/>
</dbReference>
<dbReference type="SUPFAM" id="SSF52743">
    <property type="entry name" value="Subtilisin-like"/>
    <property type="match status" value="1"/>
</dbReference>
<evidence type="ECO:0000256" key="4">
    <source>
        <dbReference type="ARBA" id="ARBA00022825"/>
    </source>
</evidence>
<dbReference type="InterPro" id="IPR000209">
    <property type="entry name" value="Peptidase_S8/S53_dom"/>
</dbReference>
<dbReference type="PROSITE" id="PS00136">
    <property type="entry name" value="SUBTILASE_ASP"/>
    <property type="match status" value="1"/>
</dbReference>
<proteinExistence type="inferred from homology"/>
<dbReference type="Pfam" id="PF00082">
    <property type="entry name" value="Peptidase_S8"/>
    <property type="match status" value="1"/>
</dbReference>
<dbReference type="GO" id="GO:0004252">
    <property type="term" value="F:serine-type endopeptidase activity"/>
    <property type="evidence" value="ECO:0007669"/>
    <property type="project" value="UniProtKB-UniRule"/>
</dbReference>
<dbReference type="PROSITE" id="PS51892">
    <property type="entry name" value="SUBTILASE"/>
    <property type="match status" value="1"/>
</dbReference>
<feature type="active site" description="Charge relay system" evidence="5 6">
    <location>
        <position position="220"/>
    </location>
</feature>
<protein>
    <submittedName>
        <fullName evidence="8">S8 family serine peptidase</fullName>
    </submittedName>
</protein>
<dbReference type="PROSITE" id="PS51829">
    <property type="entry name" value="P_HOMO_B"/>
    <property type="match status" value="1"/>
</dbReference>
<feature type="domain" description="P/Homo B" evidence="7">
    <location>
        <begin position="548"/>
        <end position="674"/>
    </location>
</feature>
<dbReference type="SUPFAM" id="SSF49785">
    <property type="entry name" value="Galactose-binding domain-like"/>
    <property type="match status" value="1"/>
</dbReference>
<comment type="caution">
    <text evidence="8">The sequence shown here is derived from an EMBL/GenBank/DDBJ whole genome shotgun (WGS) entry which is preliminary data.</text>
</comment>
<dbReference type="Gene3D" id="3.40.50.200">
    <property type="entry name" value="Peptidase S8/S53 domain"/>
    <property type="match status" value="1"/>
</dbReference>
<dbReference type="GO" id="GO:0012505">
    <property type="term" value="C:endomembrane system"/>
    <property type="evidence" value="ECO:0007669"/>
    <property type="project" value="UniProtKB-ARBA"/>
</dbReference>
<dbReference type="PANTHER" id="PTHR42884:SF14">
    <property type="entry name" value="NEUROENDOCRINE CONVERTASE 1"/>
    <property type="match status" value="1"/>
</dbReference>
<accession>A0A951PE44</accession>
<dbReference type="PRINTS" id="PR00723">
    <property type="entry name" value="SUBTILISIN"/>
</dbReference>